<evidence type="ECO:0000256" key="6">
    <source>
        <dbReference type="ARBA" id="ARBA00023136"/>
    </source>
</evidence>
<evidence type="ECO:0000256" key="7">
    <source>
        <dbReference type="RuleBase" id="RU363032"/>
    </source>
</evidence>
<dbReference type="InterPro" id="IPR035906">
    <property type="entry name" value="MetI-like_sf"/>
</dbReference>
<keyword evidence="5 7" id="KW-1133">Transmembrane helix</keyword>
<evidence type="ECO:0000256" key="1">
    <source>
        <dbReference type="ARBA" id="ARBA00004651"/>
    </source>
</evidence>
<feature type="transmembrane region" description="Helical" evidence="7">
    <location>
        <begin position="222"/>
        <end position="249"/>
    </location>
</feature>
<dbReference type="SUPFAM" id="SSF161098">
    <property type="entry name" value="MetI-like"/>
    <property type="match status" value="1"/>
</dbReference>
<comment type="similarity">
    <text evidence="7">Belongs to the binding-protein-dependent transport system permease family.</text>
</comment>
<keyword evidence="6 7" id="KW-0472">Membrane</keyword>
<proteinExistence type="inferred from homology"/>
<dbReference type="EMBL" id="JAXCLA010000008">
    <property type="protein sequence ID" value="MDY0747666.1"/>
    <property type="molecule type" value="Genomic_DNA"/>
</dbReference>
<sequence>MLLLAFVGVALAADWIRPGDPLDIVAAPLLRPFTDPAYPLGTDQLGRDIAAGLVHGARVSLLVGLTAAGVGVSLGTLIGATAGYFGGRVDAVLNWLIEIFQTTPSFLLVVVIVSITQSSLEVIAVVIGLTTWETVARLIRAQFRALLSSDFVFAARSIGFGHRWIIVREILPNALPPVVVTASVMVASAILMESSLAFLGVGDPNKVSWGSMIGGGRDMLRSAWYLTVIPGLALVTTVFSLNLIGDALIEAMNPRLRGRVVP</sequence>
<dbReference type="CDD" id="cd06261">
    <property type="entry name" value="TM_PBP2"/>
    <property type="match status" value="1"/>
</dbReference>
<feature type="transmembrane region" description="Helical" evidence="7">
    <location>
        <begin position="178"/>
        <end position="202"/>
    </location>
</feature>
<dbReference type="PANTHER" id="PTHR43386:SF1">
    <property type="entry name" value="D,D-DIPEPTIDE TRANSPORT SYSTEM PERMEASE PROTEIN DDPC-RELATED"/>
    <property type="match status" value="1"/>
</dbReference>
<comment type="caution">
    <text evidence="9">The sequence shown here is derived from an EMBL/GenBank/DDBJ whole genome shotgun (WGS) entry which is preliminary data.</text>
</comment>
<evidence type="ECO:0000256" key="3">
    <source>
        <dbReference type="ARBA" id="ARBA00022475"/>
    </source>
</evidence>
<keyword evidence="3" id="KW-1003">Cell membrane</keyword>
<dbReference type="Pfam" id="PF00528">
    <property type="entry name" value="BPD_transp_1"/>
    <property type="match status" value="1"/>
</dbReference>
<evidence type="ECO:0000313" key="10">
    <source>
        <dbReference type="Proteomes" id="UP001285263"/>
    </source>
</evidence>
<dbReference type="PANTHER" id="PTHR43386">
    <property type="entry name" value="OLIGOPEPTIDE TRANSPORT SYSTEM PERMEASE PROTEIN APPC"/>
    <property type="match status" value="1"/>
</dbReference>
<feature type="domain" description="ABC transmembrane type-1" evidence="8">
    <location>
        <begin position="57"/>
        <end position="245"/>
    </location>
</feature>
<evidence type="ECO:0000313" key="9">
    <source>
        <dbReference type="EMBL" id="MDY0747666.1"/>
    </source>
</evidence>
<name>A0ABU5DMY0_9BURK</name>
<dbReference type="PROSITE" id="PS50928">
    <property type="entry name" value="ABC_TM1"/>
    <property type="match status" value="1"/>
</dbReference>
<protein>
    <submittedName>
        <fullName evidence="9">ABC transporter permease</fullName>
    </submittedName>
</protein>
<keyword evidence="10" id="KW-1185">Reference proteome</keyword>
<dbReference type="Gene3D" id="1.10.3720.10">
    <property type="entry name" value="MetI-like"/>
    <property type="match status" value="1"/>
</dbReference>
<evidence type="ECO:0000256" key="2">
    <source>
        <dbReference type="ARBA" id="ARBA00022448"/>
    </source>
</evidence>
<reference evidence="9 10" key="1">
    <citation type="submission" date="2023-11" db="EMBL/GenBank/DDBJ databases">
        <title>Paucibacter sp. nov., isolated from fresh soil in Korea.</title>
        <authorList>
            <person name="Le N.T.T."/>
        </authorList>
    </citation>
    <scope>NUCLEOTIDE SEQUENCE [LARGE SCALE GENOMIC DNA]</scope>
    <source>
        <strain evidence="9 10">R3-3</strain>
    </source>
</reference>
<dbReference type="InterPro" id="IPR000515">
    <property type="entry name" value="MetI-like"/>
</dbReference>
<organism evidence="9 10">
    <name type="scientific">Roseateles agri</name>
    <dbReference type="NCBI Taxonomy" id="3098619"/>
    <lineage>
        <taxon>Bacteria</taxon>
        <taxon>Pseudomonadati</taxon>
        <taxon>Pseudomonadota</taxon>
        <taxon>Betaproteobacteria</taxon>
        <taxon>Burkholderiales</taxon>
        <taxon>Sphaerotilaceae</taxon>
        <taxon>Roseateles</taxon>
    </lineage>
</organism>
<evidence type="ECO:0000256" key="4">
    <source>
        <dbReference type="ARBA" id="ARBA00022692"/>
    </source>
</evidence>
<dbReference type="InterPro" id="IPR050366">
    <property type="entry name" value="BP-dependent_transpt_permease"/>
</dbReference>
<keyword evidence="4 7" id="KW-0812">Transmembrane</keyword>
<evidence type="ECO:0000256" key="5">
    <source>
        <dbReference type="ARBA" id="ARBA00022989"/>
    </source>
</evidence>
<evidence type="ECO:0000259" key="8">
    <source>
        <dbReference type="PROSITE" id="PS50928"/>
    </source>
</evidence>
<accession>A0ABU5DMY0</accession>
<feature type="transmembrane region" description="Helical" evidence="7">
    <location>
        <begin position="61"/>
        <end position="85"/>
    </location>
</feature>
<comment type="subcellular location">
    <subcellularLocation>
        <location evidence="1 7">Cell membrane</location>
        <topology evidence="1 7">Multi-pass membrane protein</topology>
    </subcellularLocation>
</comment>
<keyword evidence="2 7" id="KW-0813">Transport</keyword>
<gene>
    <name evidence="9" type="ORF">SNE35_24400</name>
</gene>
<dbReference type="Proteomes" id="UP001285263">
    <property type="component" value="Unassembled WGS sequence"/>
</dbReference>